<evidence type="ECO:0000256" key="12">
    <source>
        <dbReference type="ARBA" id="ARBA00048305"/>
    </source>
</evidence>
<dbReference type="EC" id="1.4.3.16" evidence="4"/>
<dbReference type="InterPro" id="IPR037099">
    <property type="entry name" value="Fum_R/Succ_DH_flav-like_C_sf"/>
</dbReference>
<protein>
    <recommendedName>
        <fullName evidence="5">L-aspartate oxidase</fullName>
        <ecNumber evidence="4">1.4.3.16</ecNumber>
    </recommendedName>
    <alternativeName>
        <fullName evidence="11">Quinolinate synthase B</fullName>
    </alternativeName>
</protein>
<dbReference type="RefSeq" id="WP_129522182.1">
    <property type="nucleotide sequence ID" value="NZ_SDPN01000047.1"/>
</dbReference>
<evidence type="ECO:0000256" key="1">
    <source>
        <dbReference type="ARBA" id="ARBA00001974"/>
    </source>
</evidence>
<evidence type="ECO:0000256" key="3">
    <source>
        <dbReference type="ARBA" id="ARBA00008562"/>
    </source>
</evidence>
<dbReference type="Pfam" id="PF00890">
    <property type="entry name" value="FAD_binding_2"/>
    <property type="match status" value="1"/>
</dbReference>
<evidence type="ECO:0000256" key="10">
    <source>
        <dbReference type="ARBA" id="ARBA00029426"/>
    </source>
</evidence>
<comment type="pathway">
    <text evidence="2">Cofactor biosynthesis; NAD(+) biosynthesis; iminoaspartate from L-aspartate (oxidase route): step 1/1.</text>
</comment>
<evidence type="ECO:0000256" key="11">
    <source>
        <dbReference type="ARBA" id="ARBA00030386"/>
    </source>
</evidence>
<dbReference type="InterPro" id="IPR036188">
    <property type="entry name" value="FAD/NAD-bd_sf"/>
</dbReference>
<feature type="domain" description="Fumarate reductase/succinate dehydrogenase flavoprotein-like C-terminal" evidence="15">
    <location>
        <begin position="184"/>
        <end position="257"/>
    </location>
</feature>
<dbReference type="SUPFAM" id="SSF46977">
    <property type="entry name" value="Succinate dehydrogenase/fumarate reductase flavoprotein C-terminal domain"/>
    <property type="match status" value="1"/>
</dbReference>
<dbReference type="OrthoDB" id="9805351at2"/>
<dbReference type="UniPathway" id="UPA00253">
    <property type="reaction ID" value="UER00326"/>
</dbReference>
<dbReference type="PANTHER" id="PTHR42716">
    <property type="entry name" value="L-ASPARTATE OXIDASE"/>
    <property type="match status" value="1"/>
</dbReference>
<reference evidence="16 17" key="1">
    <citation type="submission" date="2019-01" db="EMBL/GenBank/DDBJ databases">
        <title>Agromyces.</title>
        <authorList>
            <person name="Li J."/>
        </authorList>
    </citation>
    <scope>NUCLEOTIDE SEQUENCE [LARGE SCALE GENOMIC DNA]</scope>
    <source>
        <strain evidence="16 17">DSM 15934</strain>
    </source>
</reference>
<evidence type="ECO:0000259" key="15">
    <source>
        <dbReference type="Pfam" id="PF02910"/>
    </source>
</evidence>
<evidence type="ECO:0000256" key="7">
    <source>
        <dbReference type="ARBA" id="ARBA00022642"/>
    </source>
</evidence>
<dbReference type="SUPFAM" id="SSF51905">
    <property type="entry name" value="FAD/NAD(P)-binding domain"/>
    <property type="match status" value="1"/>
</dbReference>
<proteinExistence type="inferred from homology"/>
<dbReference type="Gene3D" id="1.20.58.100">
    <property type="entry name" value="Fumarate reductase/succinate dehydrogenase flavoprotein-like, C-terminal domain"/>
    <property type="match status" value="1"/>
</dbReference>
<dbReference type="AlphaFoldDB" id="A0A4V1QWV5"/>
<evidence type="ECO:0000256" key="6">
    <source>
        <dbReference type="ARBA" id="ARBA00022630"/>
    </source>
</evidence>
<dbReference type="SUPFAM" id="SSF56425">
    <property type="entry name" value="Succinate dehydrogenase/fumarate reductase flavoprotein, catalytic domain"/>
    <property type="match status" value="1"/>
</dbReference>
<accession>A0A4V1QWV5</accession>
<evidence type="ECO:0000256" key="8">
    <source>
        <dbReference type="ARBA" id="ARBA00022827"/>
    </source>
</evidence>
<comment type="similarity">
    <text evidence="3">Belongs to the FAD-dependent oxidoreductase 2 family. NadB subfamily.</text>
</comment>
<name>A0A4V1QWV5_9MICO</name>
<dbReference type="InterPro" id="IPR027477">
    <property type="entry name" value="Succ_DH/fumarate_Rdtase_cat_sf"/>
</dbReference>
<keyword evidence="17" id="KW-1185">Reference proteome</keyword>
<dbReference type="Proteomes" id="UP000293865">
    <property type="component" value="Unassembled WGS sequence"/>
</dbReference>
<dbReference type="GO" id="GO:0034628">
    <property type="term" value="P:'de novo' NAD+ biosynthetic process from L-aspartate"/>
    <property type="evidence" value="ECO:0007669"/>
    <property type="project" value="TreeGrafter"/>
</dbReference>
<dbReference type="GO" id="GO:0008734">
    <property type="term" value="F:L-aspartate oxidase activity"/>
    <property type="evidence" value="ECO:0007669"/>
    <property type="project" value="UniProtKB-EC"/>
</dbReference>
<evidence type="ECO:0000256" key="2">
    <source>
        <dbReference type="ARBA" id="ARBA00004950"/>
    </source>
</evidence>
<evidence type="ECO:0000313" key="16">
    <source>
        <dbReference type="EMBL" id="RXZ67476.1"/>
    </source>
</evidence>
<organism evidence="16 17">
    <name type="scientific">Agromyces albus</name>
    <dbReference type="NCBI Taxonomy" id="205332"/>
    <lineage>
        <taxon>Bacteria</taxon>
        <taxon>Bacillati</taxon>
        <taxon>Actinomycetota</taxon>
        <taxon>Actinomycetes</taxon>
        <taxon>Micrococcales</taxon>
        <taxon>Microbacteriaceae</taxon>
        <taxon>Agromyces</taxon>
    </lineage>
</organism>
<sequence>VVRDRDGRRFLDEVDARGELAPRDVVARAVWRRTVEQGGEPVYLDATALGAAFLASRFPGLDTACRATGFDWSREPVPITPAAHYAMGGVVTDLDGRSSLPGLFAVGETARTGVHGANRLASNSLLEAAVFADRAVRAFAAPPPQVRNSGADTWRARPTEAAHGASTDASGVAHDAGSASTFRRDDLQAVMWEHVGLERDADGLAAASARLASWRAPVVRDRHSAEDRNLLDLARLTVAAAIARHESVGAHFRSDAPGSAYRSIPEQEAA</sequence>
<gene>
    <name evidence="16" type="ORF">ESP51_17515</name>
</gene>
<evidence type="ECO:0000256" key="4">
    <source>
        <dbReference type="ARBA" id="ARBA00012173"/>
    </source>
</evidence>
<keyword evidence="9" id="KW-0560">Oxidoreductase</keyword>
<feature type="non-terminal residue" evidence="16">
    <location>
        <position position="1"/>
    </location>
</feature>
<keyword evidence="8" id="KW-0274">FAD</keyword>
<evidence type="ECO:0000256" key="13">
    <source>
        <dbReference type="SAM" id="MobiDB-lite"/>
    </source>
</evidence>
<comment type="function">
    <text evidence="10">Catalyzes the oxidation of L-aspartate to iminoaspartate, the first step in the de novo biosynthesis of NAD(+).</text>
</comment>
<comment type="caution">
    <text evidence="16">The sequence shown here is derived from an EMBL/GenBank/DDBJ whole genome shotgun (WGS) entry which is preliminary data.</text>
</comment>
<dbReference type="GO" id="GO:0033765">
    <property type="term" value="F:steroid dehydrogenase activity, acting on the CH-CH group of donors"/>
    <property type="evidence" value="ECO:0007669"/>
    <property type="project" value="UniProtKB-ARBA"/>
</dbReference>
<evidence type="ECO:0000256" key="5">
    <source>
        <dbReference type="ARBA" id="ARBA00021901"/>
    </source>
</evidence>
<evidence type="ECO:0000256" key="9">
    <source>
        <dbReference type="ARBA" id="ARBA00023002"/>
    </source>
</evidence>
<evidence type="ECO:0000313" key="17">
    <source>
        <dbReference type="Proteomes" id="UP000293865"/>
    </source>
</evidence>
<dbReference type="Pfam" id="PF02910">
    <property type="entry name" value="Succ_DH_flav_C"/>
    <property type="match status" value="1"/>
</dbReference>
<keyword evidence="6" id="KW-0285">Flavoprotein</keyword>
<keyword evidence="7" id="KW-0662">Pyridine nucleotide biosynthesis</keyword>
<feature type="domain" description="FAD-dependent oxidoreductase 2 FAD-binding" evidence="14">
    <location>
        <begin position="2"/>
        <end position="125"/>
    </location>
</feature>
<comment type="catalytic activity">
    <reaction evidence="12">
        <text>L-aspartate + O2 = iminosuccinate + H2O2</text>
        <dbReference type="Rhea" id="RHEA:25876"/>
        <dbReference type="ChEBI" id="CHEBI:15379"/>
        <dbReference type="ChEBI" id="CHEBI:16240"/>
        <dbReference type="ChEBI" id="CHEBI:29991"/>
        <dbReference type="ChEBI" id="CHEBI:77875"/>
        <dbReference type="EC" id="1.4.3.16"/>
    </reaction>
    <physiologicalReaction direction="left-to-right" evidence="12">
        <dbReference type="Rhea" id="RHEA:25877"/>
    </physiologicalReaction>
</comment>
<dbReference type="InterPro" id="IPR015939">
    <property type="entry name" value="Fum_Rdtase/Succ_DH_flav-like_C"/>
</dbReference>
<evidence type="ECO:0000259" key="14">
    <source>
        <dbReference type="Pfam" id="PF00890"/>
    </source>
</evidence>
<dbReference type="EMBL" id="SDPN01000047">
    <property type="protein sequence ID" value="RXZ67476.1"/>
    <property type="molecule type" value="Genomic_DNA"/>
</dbReference>
<dbReference type="InterPro" id="IPR005288">
    <property type="entry name" value="NadB"/>
</dbReference>
<dbReference type="Gene3D" id="3.50.50.60">
    <property type="entry name" value="FAD/NAD(P)-binding domain"/>
    <property type="match status" value="1"/>
</dbReference>
<dbReference type="InterPro" id="IPR003953">
    <property type="entry name" value="FAD-dep_OxRdtase_2_FAD-bd"/>
</dbReference>
<feature type="region of interest" description="Disordered" evidence="13">
    <location>
        <begin position="143"/>
        <end position="178"/>
    </location>
</feature>
<dbReference type="PANTHER" id="PTHR42716:SF2">
    <property type="entry name" value="L-ASPARTATE OXIDASE, CHLOROPLASTIC"/>
    <property type="match status" value="1"/>
</dbReference>
<dbReference type="Gene3D" id="3.90.700.10">
    <property type="entry name" value="Succinate dehydrogenase/fumarate reductase flavoprotein, catalytic domain"/>
    <property type="match status" value="1"/>
</dbReference>
<comment type="cofactor">
    <cofactor evidence="1">
        <name>FAD</name>
        <dbReference type="ChEBI" id="CHEBI:57692"/>
    </cofactor>
</comment>